<feature type="signal peptide" evidence="2">
    <location>
        <begin position="1"/>
        <end position="43"/>
    </location>
</feature>
<feature type="region of interest" description="Disordered" evidence="1">
    <location>
        <begin position="110"/>
        <end position="212"/>
    </location>
</feature>
<name>A0AAW7MUI7_9BURK</name>
<keyword evidence="2" id="KW-0732">Signal</keyword>
<feature type="chain" id="PRO_5043678522" evidence="2">
    <location>
        <begin position="44"/>
        <end position="212"/>
    </location>
</feature>
<feature type="compositionally biased region" description="Basic residues" evidence="1">
    <location>
        <begin position="202"/>
        <end position="212"/>
    </location>
</feature>
<accession>A0AAW7MUI7</accession>
<sequence>MRVQANSKQCKANKDSIMNVRKTVILSAVTVALGGVFASQAFAQTPTTETSRDVKQQQRIDNGLKSGQLTTKEASRLEKGEAKIDRMQAHADHTGDTTAEKARIARAQNKESAKIAQLKHNDRAANPGSASSERMQADVQRNVNQEKRIAQGQAAGTLTNQQAGSLERGQAHVDAAEAHAGKNGHVSAGEQAGVQHRENHQSRRIRHDKTNG</sequence>
<keyword evidence="5" id="KW-1185">Reference proteome</keyword>
<feature type="compositionally biased region" description="Polar residues" evidence="1">
    <location>
        <begin position="128"/>
        <end position="143"/>
    </location>
</feature>
<comment type="caution">
    <text evidence="3">The sequence shown here is derived from an EMBL/GenBank/DDBJ whole genome shotgun (WGS) entry which is preliminary data.</text>
</comment>
<evidence type="ECO:0000313" key="3">
    <source>
        <dbReference type="EMBL" id="MDN4576131.1"/>
    </source>
</evidence>
<dbReference type="Proteomes" id="UP001172788">
    <property type="component" value="Unassembled WGS sequence"/>
</dbReference>
<proteinExistence type="predicted"/>
<dbReference type="EMBL" id="QAIC01000042">
    <property type="protein sequence ID" value="MDN4576131.1"/>
    <property type="molecule type" value="Genomic_DNA"/>
</dbReference>
<dbReference type="EMBL" id="QAID01000045">
    <property type="protein sequence ID" value="MDN4581233.1"/>
    <property type="molecule type" value="Genomic_DNA"/>
</dbReference>
<evidence type="ECO:0000256" key="1">
    <source>
        <dbReference type="SAM" id="MobiDB-lite"/>
    </source>
</evidence>
<dbReference type="Proteomes" id="UP001172791">
    <property type="component" value="Unassembled WGS sequence"/>
</dbReference>
<evidence type="ECO:0000313" key="4">
    <source>
        <dbReference type="EMBL" id="MDN4581233.1"/>
    </source>
</evidence>
<feature type="compositionally biased region" description="Basic and acidic residues" evidence="1">
    <location>
        <begin position="169"/>
        <end position="180"/>
    </location>
</feature>
<evidence type="ECO:0000313" key="5">
    <source>
        <dbReference type="Proteomes" id="UP001172788"/>
    </source>
</evidence>
<organism evidence="3 6">
    <name type="scientific">Pandoraea cepalis</name>
    <dbReference type="NCBI Taxonomy" id="2508294"/>
    <lineage>
        <taxon>Bacteria</taxon>
        <taxon>Pseudomonadati</taxon>
        <taxon>Pseudomonadota</taxon>
        <taxon>Betaproteobacteria</taxon>
        <taxon>Burkholderiales</taxon>
        <taxon>Burkholderiaceae</taxon>
        <taxon>Pandoraea</taxon>
    </lineage>
</organism>
<gene>
    <name evidence="3" type="ORF">DBA34_23040</name>
    <name evidence="4" type="ORF">DBB29_24285</name>
</gene>
<evidence type="ECO:0000313" key="6">
    <source>
        <dbReference type="Proteomes" id="UP001172791"/>
    </source>
</evidence>
<reference evidence="3" key="1">
    <citation type="submission" date="2018-04" db="EMBL/GenBank/DDBJ databases">
        <authorList>
            <person name="Jy Z."/>
        </authorList>
    </citation>
    <scope>NUCLEOTIDE SEQUENCE</scope>
    <source>
        <strain evidence="4">AS13</strain>
        <strain evidence="3">LA18</strain>
    </source>
</reference>
<feature type="compositionally biased region" description="Basic and acidic residues" evidence="1">
    <location>
        <begin position="110"/>
        <end position="123"/>
    </location>
</feature>
<feature type="compositionally biased region" description="Polar residues" evidence="1">
    <location>
        <begin position="59"/>
        <end position="72"/>
    </location>
</feature>
<protein>
    <submittedName>
        <fullName evidence="3">Uncharacterized protein</fullName>
    </submittedName>
</protein>
<feature type="compositionally biased region" description="Polar residues" evidence="1">
    <location>
        <begin position="154"/>
        <end position="164"/>
    </location>
</feature>
<dbReference type="AlphaFoldDB" id="A0AAW7MUI7"/>
<feature type="region of interest" description="Disordered" evidence="1">
    <location>
        <begin position="44"/>
        <end position="75"/>
    </location>
</feature>
<evidence type="ECO:0000256" key="2">
    <source>
        <dbReference type="SAM" id="SignalP"/>
    </source>
</evidence>